<reference evidence="2" key="2">
    <citation type="submission" date="2021-09" db="EMBL/GenBank/DDBJ databases">
        <authorList>
            <person name="Gilroy R."/>
        </authorList>
    </citation>
    <scope>NUCLEOTIDE SEQUENCE</scope>
    <source>
        <strain evidence="2">ChiHjej13B12-14962</strain>
    </source>
</reference>
<sequence>MTSAPSTPRIRASELVGETWFNTGDKDLSLKDLRGKIVILDFWAFCCVNCLHVLDELRPLEAKYADVLVTIGVHSPKFDYEAETSAVAAAIERYDIAHPVINDPELITWQAYTARAWPTLVVVDPEGYVVAHLTGEGHVSGLYSLIDQLVEEHEAKGTLHRGEGPYVAPEPVARDLKFPSKAIALGARGTQAGSFLIADTGHHRLVEVAEDLETVLQTIGGNGTGTPVSQEAAQANPELISVRGHADGNREIALFNEPQGLALLPEDIAAQVGYDVLIADAVNHRLRAVNLATGEVSTVAGNGVQRLIDSERVQAETASDEAETVDLAPFTTEAVQTSLSTPWDVQYSEAESKAIIAMAGTHQLFSYDPVSKQLAIYAGTGLEGLLDGPADEAWLAQSSGLSIDAEGTLWVADSETSAVRYVIPSTKSGSGKPEVGTVVGTGLFDFGFRDGKPQDARLQHPLGVTNLPDGSVLIADTYNHAIRRWAPQTLNPDGTTKPAEVTTVARDLQEPSDILVETDAEGTAVSIVVVETNAHQLVRISVPEKFLHVDEGAMQVQRPPTKLVAGDIPINISFTAPKGQKLDDRWGDPTQLTISSTPENLLLEGEGRETGLTRQLRLNPEITEGVLHVTARAAACDGEHGQPIPDSAACHLYQQDWGIPVTIHADTSDGAHDKLDLDLRGIH</sequence>
<reference evidence="2" key="1">
    <citation type="journal article" date="2021" name="PeerJ">
        <title>Extensive microbial diversity within the chicken gut microbiome revealed by metagenomics and culture.</title>
        <authorList>
            <person name="Gilroy R."/>
            <person name="Ravi A."/>
            <person name="Getino M."/>
            <person name="Pursley I."/>
            <person name="Horton D.L."/>
            <person name="Alikhan N.F."/>
            <person name="Baker D."/>
            <person name="Gharbi K."/>
            <person name="Hall N."/>
            <person name="Watson M."/>
            <person name="Adriaenssens E.M."/>
            <person name="Foster-Nyarko E."/>
            <person name="Jarju S."/>
            <person name="Secka A."/>
            <person name="Antonio M."/>
            <person name="Oren A."/>
            <person name="Chaudhuri R.R."/>
            <person name="La Ragione R."/>
            <person name="Hildebrand F."/>
            <person name="Pallen M.J."/>
        </authorList>
    </citation>
    <scope>NUCLEOTIDE SEQUENCE</scope>
    <source>
        <strain evidence="2">ChiHjej13B12-14962</strain>
    </source>
</reference>
<dbReference type="PROSITE" id="PS51352">
    <property type="entry name" value="THIOREDOXIN_2"/>
    <property type="match status" value="1"/>
</dbReference>
<name>A0A921FP95_9MICC</name>
<protein>
    <submittedName>
        <fullName evidence="2">Redoxin domain-containing protein</fullName>
    </submittedName>
</protein>
<dbReference type="InterPro" id="IPR013766">
    <property type="entry name" value="Thioredoxin_domain"/>
</dbReference>
<dbReference type="InterPro" id="IPR036249">
    <property type="entry name" value="Thioredoxin-like_sf"/>
</dbReference>
<comment type="caution">
    <text evidence="2">The sequence shown here is derived from an EMBL/GenBank/DDBJ whole genome shotgun (WGS) entry which is preliminary data.</text>
</comment>
<feature type="domain" description="Thioredoxin" evidence="1">
    <location>
        <begin position="1"/>
        <end position="151"/>
    </location>
</feature>
<dbReference type="SUPFAM" id="SSF101898">
    <property type="entry name" value="NHL repeat"/>
    <property type="match status" value="1"/>
</dbReference>
<organism evidence="2 3">
    <name type="scientific">Enteractinococcus helveticum</name>
    <dbReference type="NCBI Taxonomy" id="1837282"/>
    <lineage>
        <taxon>Bacteria</taxon>
        <taxon>Bacillati</taxon>
        <taxon>Actinomycetota</taxon>
        <taxon>Actinomycetes</taxon>
        <taxon>Micrococcales</taxon>
        <taxon>Micrococcaceae</taxon>
    </lineage>
</organism>
<dbReference type="Gene3D" id="3.40.30.10">
    <property type="entry name" value="Glutaredoxin"/>
    <property type="match status" value="1"/>
</dbReference>
<dbReference type="PANTHER" id="PTHR46388:SF2">
    <property type="entry name" value="NHL REPEAT-CONTAINING PROTEIN 2"/>
    <property type="match status" value="1"/>
</dbReference>
<dbReference type="RefSeq" id="WP_303907493.1">
    <property type="nucleotide sequence ID" value="NZ_DYXC01000133.1"/>
</dbReference>
<dbReference type="SUPFAM" id="SSF52833">
    <property type="entry name" value="Thioredoxin-like"/>
    <property type="match status" value="1"/>
</dbReference>
<evidence type="ECO:0000259" key="1">
    <source>
        <dbReference type="PROSITE" id="PS51352"/>
    </source>
</evidence>
<proteinExistence type="predicted"/>
<dbReference type="InterPro" id="IPR011042">
    <property type="entry name" value="6-blade_b-propeller_TolB-like"/>
</dbReference>
<dbReference type="InterPro" id="IPR045302">
    <property type="entry name" value="NHL2_NHL_rpt_dom"/>
</dbReference>
<dbReference type="InterPro" id="IPR012336">
    <property type="entry name" value="Thioredoxin-like_fold"/>
</dbReference>
<dbReference type="PANTHER" id="PTHR46388">
    <property type="entry name" value="NHL REPEAT-CONTAINING PROTEIN 2"/>
    <property type="match status" value="1"/>
</dbReference>
<gene>
    <name evidence="2" type="ORF">K8V32_11550</name>
</gene>
<dbReference type="CDD" id="cd14951">
    <property type="entry name" value="NHL-2_like"/>
    <property type="match status" value="1"/>
</dbReference>
<accession>A0A921FP95</accession>
<dbReference type="EMBL" id="DYXC01000133">
    <property type="protein sequence ID" value="HJF15415.1"/>
    <property type="molecule type" value="Genomic_DNA"/>
</dbReference>
<dbReference type="Pfam" id="PF13905">
    <property type="entry name" value="Thioredoxin_8"/>
    <property type="match status" value="1"/>
</dbReference>
<evidence type="ECO:0000313" key="3">
    <source>
        <dbReference type="Proteomes" id="UP000703315"/>
    </source>
</evidence>
<dbReference type="Gene3D" id="2.120.10.30">
    <property type="entry name" value="TolB, C-terminal domain"/>
    <property type="match status" value="2"/>
</dbReference>
<dbReference type="AlphaFoldDB" id="A0A921FP95"/>
<evidence type="ECO:0000313" key="2">
    <source>
        <dbReference type="EMBL" id="HJF15415.1"/>
    </source>
</evidence>
<dbReference type="Proteomes" id="UP000703315">
    <property type="component" value="Unassembled WGS sequence"/>
</dbReference>